<dbReference type="RefSeq" id="WP_194674670.1">
    <property type="nucleotide sequence ID" value="NZ_JADKRP010000001.1"/>
</dbReference>
<dbReference type="PROSITE" id="PS51257">
    <property type="entry name" value="PROKAR_LIPOPROTEIN"/>
    <property type="match status" value="1"/>
</dbReference>
<gene>
    <name evidence="2" type="ORF">ITJ42_05555</name>
</gene>
<evidence type="ECO:0000256" key="1">
    <source>
        <dbReference type="SAM" id="Phobius"/>
    </source>
</evidence>
<feature type="transmembrane region" description="Helical" evidence="1">
    <location>
        <begin position="85"/>
        <end position="110"/>
    </location>
</feature>
<comment type="caution">
    <text evidence="2">The sequence shown here is derived from an EMBL/GenBank/DDBJ whole genome shotgun (WGS) entry which is preliminary data.</text>
</comment>
<evidence type="ECO:0000313" key="3">
    <source>
        <dbReference type="Proteomes" id="UP000634579"/>
    </source>
</evidence>
<feature type="transmembrane region" description="Helical" evidence="1">
    <location>
        <begin position="21"/>
        <end position="43"/>
    </location>
</feature>
<accession>A0A8I0S9D2</accession>
<feature type="transmembrane region" description="Helical" evidence="1">
    <location>
        <begin position="49"/>
        <end position="73"/>
    </location>
</feature>
<keyword evidence="3" id="KW-1185">Reference proteome</keyword>
<dbReference type="AlphaFoldDB" id="A0A8I0S9D2"/>
<dbReference type="EMBL" id="JADKRP010000001">
    <property type="protein sequence ID" value="MBF4630671.1"/>
    <property type="molecule type" value="Genomic_DNA"/>
</dbReference>
<reference evidence="2 3" key="1">
    <citation type="submission" date="2020-10" db="EMBL/GenBank/DDBJ databases">
        <title>Draft genome sequences of plant-associated actinobacteria.</title>
        <authorList>
            <person name="Tarlachkov S.V."/>
            <person name="Starodumova I.P."/>
            <person name="Dorofeeva L.V."/>
            <person name="Prisyazhnaya N.V."/>
            <person name="Roubtsova T.V."/>
            <person name="Chizhov V.N."/>
            <person name="Nadler S.A."/>
            <person name="Subbotin S.A."/>
            <person name="Evtushenko L.I."/>
        </authorList>
    </citation>
    <scope>NUCLEOTIDE SEQUENCE [LARGE SCALE GENOMIC DNA]</scope>
    <source>
        <strain evidence="2 3">VKM Ac-2886</strain>
    </source>
</reference>
<keyword evidence="1" id="KW-1133">Transmembrane helix</keyword>
<sequence>MTARPPAGPGDLARRVRRLRVLALVALVVAACAVPVAFLPVWGSAGGRIVPLAVIPLGGVVAVAVAARLLIGSARRDERSARPDVALLLAGVFAALGAVPALLGAVLVVAGP</sequence>
<keyword evidence="1" id="KW-0472">Membrane</keyword>
<protein>
    <submittedName>
        <fullName evidence="2">Uncharacterized protein</fullName>
    </submittedName>
</protein>
<organism evidence="2 3">
    <name type="scientific">Clavibacter phaseoli</name>
    <dbReference type="NCBI Taxonomy" id="1734031"/>
    <lineage>
        <taxon>Bacteria</taxon>
        <taxon>Bacillati</taxon>
        <taxon>Actinomycetota</taxon>
        <taxon>Actinomycetes</taxon>
        <taxon>Micrococcales</taxon>
        <taxon>Microbacteriaceae</taxon>
        <taxon>Clavibacter</taxon>
    </lineage>
</organism>
<proteinExistence type="predicted"/>
<dbReference type="Proteomes" id="UP000634579">
    <property type="component" value="Unassembled WGS sequence"/>
</dbReference>
<keyword evidence="1" id="KW-0812">Transmembrane</keyword>
<evidence type="ECO:0000313" key="2">
    <source>
        <dbReference type="EMBL" id="MBF4630671.1"/>
    </source>
</evidence>
<name>A0A8I0S9D2_9MICO</name>